<evidence type="ECO:0000313" key="3">
    <source>
        <dbReference type="Proteomes" id="UP000201337"/>
    </source>
</evidence>
<evidence type="ECO:0000313" key="2">
    <source>
        <dbReference type="EMBL" id="AKJ73712.1"/>
    </source>
</evidence>
<protein>
    <recommendedName>
        <fullName evidence="1">PD-(D/E)XK endonuclease-like domain-containing protein</fullName>
    </recommendedName>
</protein>
<name>A0A0N7CFJ5_9CAUD</name>
<reference evidence="2 3" key="1">
    <citation type="journal article" date="2016" name="Virus Genes">
        <title>Genomic characterization of Salmonella bacteriophages isolated from India.</title>
        <authorList>
            <person name="Karpe Y.A."/>
            <person name="Kanade G.D."/>
            <person name="Pingale K.D."/>
            <person name="Arankalle V.A."/>
            <person name="Banerjee K."/>
        </authorList>
    </citation>
    <scope>NUCLEOTIDE SEQUENCE [LARGE SCALE GENOMIC DNA]</scope>
</reference>
<dbReference type="OrthoDB" id="7665at10239"/>
<dbReference type="Pfam" id="PF12705">
    <property type="entry name" value="PDDEXK_1"/>
    <property type="match status" value="1"/>
</dbReference>
<dbReference type="PANTHER" id="PTHR31340">
    <property type="entry name" value="MITOCHONDRIAL GENOME MAINTENANCE EXONUCLEASE 1"/>
    <property type="match status" value="1"/>
</dbReference>
<proteinExistence type="predicted"/>
<dbReference type="KEGG" id="vg:26683820"/>
<keyword evidence="3" id="KW-1185">Reference proteome</keyword>
<dbReference type="Gene3D" id="3.90.320.10">
    <property type="match status" value="1"/>
</dbReference>
<dbReference type="Proteomes" id="UP000201337">
    <property type="component" value="Segment"/>
</dbReference>
<dbReference type="InterPro" id="IPR011335">
    <property type="entry name" value="Restrct_endonuc-II-like"/>
</dbReference>
<accession>A0A0N7CFJ5</accession>
<sequence>MVSLQALRKLNDFENRHHTFQQYSLPFKELTCVTTENGRHYVSPTGVKLTSVTTMLGRTGDHTWLEAWRDKLGHEAADIETHRCADRGEKLHLACELYLKNRPMKEVLEAAGEYVFMFKQVFPYLNKMSKIYAQEIPLYSEVLGLAGRVDLIGVYEGIPSIIDFKTSNTLKTRSMIEDYSIQLCLYSVMFQQMFNVKIERLINIISNENALVPTIIEFDRKDVFLKCLTVSVCIIKWIKNRKESGRIAKYSIILGEISDV</sequence>
<dbReference type="InterPro" id="IPR011604">
    <property type="entry name" value="PDDEXK-like_dom_sf"/>
</dbReference>
<dbReference type="InterPro" id="IPR038726">
    <property type="entry name" value="PDDEXK_AddAB-type"/>
</dbReference>
<dbReference type="EMBL" id="KR296692">
    <property type="protein sequence ID" value="AKJ73712.1"/>
    <property type="molecule type" value="Genomic_DNA"/>
</dbReference>
<dbReference type="PANTHER" id="PTHR31340:SF3">
    <property type="entry name" value="MITOCHONDRIAL GENOME MAINTENANCE EXONUCLEASE 1"/>
    <property type="match status" value="1"/>
</dbReference>
<evidence type="ECO:0000259" key="1">
    <source>
        <dbReference type="Pfam" id="PF12705"/>
    </source>
</evidence>
<organism evidence="2 3">
    <name type="scientific">Salmonella phage 38</name>
    <dbReference type="NCBI Taxonomy" id="1654891"/>
    <lineage>
        <taxon>Viruses</taxon>
        <taxon>Duplodnaviria</taxon>
        <taxon>Heunggongvirae</taxon>
        <taxon>Uroviricota</taxon>
        <taxon>Caudoviricetes</taxon>
        <taxon>Pantevenvirales</taxon>
        <taxon>Ackermannviridae</taxon>
        <taxon>Cvivirinae</taxon>
        <taxon>Kuttervirus</taxon>
        <taxon>Kuttervirus kv38</taxon>
    </lineage>
</organism>
<dbReference type="GeneID" id="26683820"/>
<gene>
    <name evidence="2" type="ORF">SP38_110</name>
</gene>
<dbReference type="RefSeq" id="YP_009220854.1">
    <property type="nucleotide sequence ID" value="NC_029042.1"/>
</dbReference>
<dbReference type="SUPFAM" id="SSF52980">
    <property type="entry name" value="Restriction endonuclease-like"/>
    <property type="match status" value="1"/>
</dbReference>
<feature type="domain" description="PD-(D/E)XK endonuclease-like" evidence="1">
    <location>
        <begin position="62"/>
        <end position="195"/>
    </location>
</feature>